<dbReference type="SUPFAM" id="SSF47938">
    <property type="entry name" value="Functional domain of the splicing factor Prp18"/>
    <property type="match status" value="1"/>
</dbReference>
<evidence type="ECO:0000313" key="1">
    <source>
        <dbReference type="EMBL" id="OLP97538.1"/>
    </source>
</evidence>
<dbReference type="GO" id="GO:0008380">
    <property type="term" value="P:RNA splicing"/>
    <property type="evidence" value="ECO:0007669"/>
    <property type="project" value="InterPro"/>
</dbReference>
<accession>A0A1Q9DQW7</accession>
<dbReference type="OrthoDB" id="10250354at2759"/>
<dbReference type="EMBL" id="LSRX01000429">
    <property type="protein sequence ID" value="OLP97538.1"/>
    <property type="molecule type" value="Genomic_DNA"/>
</dbReference>
<dbReference type="Proteomes" id="UP000186817">
    <property type="component" value="Unassembled WGS sequence"/>
</dbReference>
<organism evidence="1 2">
    <name type="scientific">Symbiodinium microadriaticum</name>
    <name type="common">Dinoflagellate</name>
    <name type="synonym">Zooxanthella microadriatica</name>
    <dbReference type="NCBI Taxonomy" id="2951"/>
    <lineage>
        <taxon>Eukaryota</taxon>
        <taxon>Sar</taxon>
        <taxon>Alveolata</taxon>
        <taxon>Dinophyceae</taxon>
        <taxon>Suessiales</taxon>
        <taxon>Symbiodiniaceae</taxon>
        <taxon>Symbiodinium</taxon>
    </lineage>
</organism>
<gene>
    <name evidence="1" type="primary">SLU7</name>
    <name evidence="1" type="ORF">AK812_SmicGene20122</name>
</gene>
<evidence type="ECO:0000313" key="2">
    <source>
        <dbReference type="Proteomes" id="UP000186817"/>
    </source>
</evidence>
<keyword evidence="2" id="KW-1185">Reference proteome</keyword>
<sequence length="259" mass="28826">MDDAGPELQRSLAASRYSEDAIPLGHASVWGSWFCTKTQSWGFACCHATDREAKPCKPEALLATSEPEDMVSTPRREAEASSEAAEWLPRSSFETSVGFLTHSMQYFLRCWRSGLQDPTTARRLQGLGSGGSNLTSERSVDEAGRAVEDMCRKLGAQRLSVDLLHKLEEMVVSIGDREYAHANKIYMDLVIGTKKWLNDMPYMVNFSMSRQDTEVHWTPESGSHPVDEAGLRSHVVVLRRIMMVLQALSPNTDPSKNCG</sequence>
<dbReference type="Pfam" id="PF02840">
    <property type="entry name" value="Prp18"/>
    <property type="match status" value="1"/>
</dbReference>
<reference evidence="1 2" key="1">
    <citation type="submission" date="2016-02" db="EMBL/GenBank/DDBJ databases">
        <title>Genome analysis of coral dinoflagellate symbionts highlights evolutionary adaptations to a symbiotic lifestyle.</title>
        <authorList>
            <person name="Aranda M."/>
            <person name="Li Y."/>
            <person name="Liew Y.J."/>
            <person name="Baumgarten S."/>
            <person name="Simakov O."/>
            <person name="Wilson M."/>
            <person name="Piel J."/>
            <person name="Ashoor H."/>
            <person name="Bougouffa S."/>
            <person name="Bajic V.B."/>
            <person name="Ryu T."/>
            <person name="Ravasi T."/>
            <person name="Bayer T."/>
            <person name="Micklem G."/>
            <person name="Kim H."/>
            <person name="Bhak J."/>
            <person name="Lajeunesse T.C."/>
            <person name="Voolstra C.R."/>
        </authorList>
    </citation>
    <scope>NUCLEOTIDE SEQUENCE [LARGE SCALE GENOMIC DNA]</scope>
    <source>
        <strain evidence="1 2">CCMP2467</strain>
    </source>
</reference>
<dbReference type="InterPro" id="IPR004098">
    <property type="entry name" value="Prp18"/>
</dbReference>
<comment type="caution">
    <text evidence="1">The sequence shown here is derived from an EMBL/GenBank/DDBJ whole genome shotgun (WGS) entry which is preliminary data.</text>
</comment>
<dbReference type="Gene3D" id="1.20.940.10">
    <property type="entry name" value="Functional domain of the splicing factor Prp18"/>
    <property type="match status" value="1"/>
</dbReference>
<dbReference type="OMA" id="REYAHAN"/>
<dbReference type="AlphaFoldDB" id="A0A1Q9DQW7"/>
<name>A0A1Q9DQW7_SYMMI</name>
<proteinExistence type="predicted"/>
<dbReference type="GO" id="GO:0005681">
    <property type="term" value="C:spliceosomal complex"/>
    <property type="evidence" value="ECO:0007669"/>
    <property type="project" value="InterPro"/>
</dbReference>
<protein>
    <submittedName>
        <fullName evidence="1">Pre-mRNA-splicing factor SLU7</fullName>
    </submittedName>
</protein>